<gene>
    <name evidence="4" type="ORF">HF682_13535</name>
</gene>
<organism evidence="4 5">
    <name type="scientific">Leeia aquatica</name>
    <dbReference type="NCBI Taxonomy" id="2725557"/>
    <lineage>
        <taxon>Bacteria</taxon>
        <taxon>Pseudomonadati</taxon>
        <taxon>Pseudomonadota</taxon>
        <taxon>Betaproteobacteria</taxon>
        <taxon>Neisseriales</taxon>
        <taxon>Leeiaceae</taxon>
        <taxon>Leeia</taxon>
    </lineage>
</organism>
<feature type="chain" id="PRO_5033012986" evidence="2">
    <location>
        <begin position="22"/>
        <end position="170"/>
    </location>
</feature>
<name>A0A847S309_9NEIS</name>
<reference evidence="4 5" key="1">
    <citation type="submission" date="2020-04" db="EMBL/GenBank/DDBJ databases">
        <title>Draft genome of Leeia sp. IMCC25680.</title>
        <authorList>
            <person name="Song J."/>
            <person name="Cho J.-C."/>
        </authorList>
    </citation>
    <scope>NUCLEOTIDE SEQUENCE [LARGE SCALE GENOMIC DNA]</scope>
    <source>
        <strain evidence="4 5">IMCC25680</strain>
    </source>
</reference>
<sequence length="170" mass="17409">MNRMPRLLAGALLVTGGLALAAPATVTRSSDLKAKPQLDAPTIATLSANSEVDATPGEGRWVQVKTSDGKSGWVNLMAIRFKSTASGNAGAGLAQVLGATRSGSTSSASTTGAKAGKDDPMAKADIQNATPNPADVAQMERYAVSANEARQIAQANRLKAQKVDYLKGGQ</sequence>
<evidence type="ECO:0000313" key="5">
    <source>
        <dbReference type="Proteomes" id="UP000587991"/>
    </source>
</evidence>
<evidence type="ECO:0000259" key="3">
    <source>
        <dbReference type="Pfam" id="PF08239"/>
    </source>
</evidence>
<keyword evidence="2" id="KW-0732">Signal</keyword>
<proteinExistence type="predicted"/>
<feature type="region of interest" description="Disordered" evidence="1">
    <location>
        <begin position="99"/>
        <end position="135"/>
    </location>
</feature>
<comment type="caution">
    <text evidence="4">The sequence shown here is derived from an EMBL/GenBank/DDBJ whole genome shotgun (WGS) entry which is preliminary data.</text>
</comment>
<evidence type="ECO:0000313" key="4">
    <source>
        <dbReference type="EMBL" id="NLR76181.1"/>
    </source>
</evidence>
<dbReference type="Pfam" id="PF08239">
    <property type="entry name" value="SH3_3"/>
    <property type="match status" value="1"/>
</dbReference>
<protein>
    <submittedName>
        <fullName evidence="4">SH3 domain-containing protein</fullName>
    </submittedName>
</protein>
<feature type="signal peptide" evidence="2">
    <location>
        <begin position="1"/>
        <end position="21"/>
    </location>
</feature>
<accession>A0A847S309</accession>
<dbReference type="AlphaFoldDB" id="A0A847S309"/>
<dbReference type="Gene3D" id="2.30.30.40">
    <property type="entry name" value="SH3 Domains"/>
    <property type="match status" value="1"/>
</dbReference>
<keyword evidence="5" id="KW-1185">Reference proteome</keyword>
<dbReference type="EMBL" id="JABAIM010000003">
    <property type="protein sequence ID" value="NLR76181.1"/>
    <property type="molecule type" value="Genomic_DNA"/>
</dbReference>
<evidence type="ECO:0000256" key="1">
    <source>
        <dbReference type="SAM" id="MobiDB-lite"/>
    </source>
</evidence>
<dbReference type="Proteomes" id="UP000587991">
    <property type="component" value="Unassembled WGS sequence"/>
</dbReference>
<feature type="domain" description="SH3b" evidence="3">
    <location>
        <begin position="32"/>
        <end position="74"/>
    </location>
</feature>
<dbReference type="RefSeq" id="WP_168877850.1">
    <property type="nucleotide sequence ID" value="NZ_JABAIM010000003.1"/>
</dbReference>
<evidence type="ECO:0000256" key="2">
    <source>
        <dbReference type="SAM" id="SignalP"/>
    </source>
</evidence>
<feature type="compositionally biased region" description="Low complexity" evidence="1">
    <location>
        <begin position="99"/>
        <end position="114"/>
    </location>
</feature>
<dbReference type="InterPro" id="IPR003646">
    <property type="entry name" value="SH3-like_bac-type"/>
</dbReference>